<dbReference type="CDD" id="cd13962">
    <property type="entry name" value="PT_UbiA_UBIAD1"/>
    <property type="match status" value="1"/>
</dbReference>
<evidence type="ECO:0000313" key="10">
    <source>
        <dbReference type="EMBL" id="TLX48127.1"/>
    </source>
</evidence>
<dbReference type="GO" id="GO:0009234">
    <property type="term" value="P:menaquinone biosynthetic process"/>
    <property type="evidence" value="ECO:0007669"/>
    <property type="project" value="UniProtKB-UniPathway"/>
</dbReference>
<reference evidence="10 11" key="1">
    <citation type="submission" date="2018-01" db="EMBL/GenBank/DDBJ databases">
        <title>Co-occurrence of chitin degradation, pigmentation and bioactivity in marine Pseudoalteromonas.</title>
        <authorList>
            <person name="Paulsen S."/>
            <person name="Gram L."/>
            <person name="Machado H."/>
        </authorList>
    </citation>
    <scope>NUCLEOTIDE SEQUENCE [LARGE SCALE GENOMIC DNA]</scope>
    <source>
        <strain evidence="10 11">S3663</strain>
    </source>
</reference>
<feature type="transmembrane region" description="Helical" evidence="9">
    <location>
        <begin position="275"/>
        <end position="296"/>
    </location>
</feature>
<name>A0A5R9Q6V6_9GAMM</name>
<dbReference type="InterPro" id="IPR044878">
    <property type="entry name" value="UbiA_sf"/>
</dbReference>
<feature type="transmembrane region" description="Helical" evidence="9">
    <location>
        <begin position="170"/>
        <end position="191"/>
    </location>
</feature>
<evidence type="ECO:0000256" key="4">
    <source>
        <dbReference type="ARBA" id="ARBA00022475"/>
    </source>
</evidence>
<dbReference type="RefSeq" id="WP_138479246.1">
    <property type="nucleotide sequence ID" value="NZ_PPSW01000007.1"/>
</dbReference>
<sequence>MKNFISALPSTRPPFLLLAPLCVLLGNAIAQYHGAEFHGWHFLLACMGSVLSAVAVNTLNEYQDFHSGLDLITERTPFSGGSGLLKQNSALEKSVLSLFQLALGSLFLIGIYFVYRFGLPMLMIGLLGIAVIVTYTNTLNRHPWLCLISPGLGFALLMVLGSYITQGLTLNWQVLLIALIPFFTINNLLLVNQLPDIKADQQVGRKHFAISYSVSAAIICFSVSAALALLFMALALYLSVLPLNAIWLTPILLLNFLAIPKLAKLKHDIAKHPQSMALNVVAANLLPLVLSVILLLNGPI</sequence>
<feature type="transmembrane region" description="Helical" evidence="9">
    <location>
        <begin position="40"/>
        <end position="59"/>
    </location>
</feature>
<organism evidence="10 11">
    <name type="scientific">Pseudoalteromonas phenolica</name>
    <dbReference type="NCBI Taxonomy" id="161398"/>
    <lineage>
        <taxon>Bacteria</taxon>
        <taxon>Pseudomonadati</taxon>
        <taxon>Pseudomonadota</taxon>
        <taxon>Gammaproteobacteria</taxon>
        <taxon>Alteromonadales</taxon>
        <taxon>Pseudoalteromonadaceae</taxon>
        <taxon>Pseudoalteromonas</taxon>
    </lineage>
</organism>
<proteinExistence type="predicted"/>
<evidence type="ECO:0000256" key="1">
    <source>
        <dbReference type="ARBA" id="ARBA00004141"/>
    </source>
</evidence>
<keyword evidence="3" id="KW-0474">Menaquinone biosynthesis</keyword>
<feature type="transmembrane region" description="Helical" evidence="9">
    <location>
        <begin position="244"/>
        <end position="263"/>
    </location>
</feature>
<keyword evidence="5 10" id="KW-0808">Transferase</keyword>
<dbReference type="PANTHER" id="PTHR13929:SF0">
    <property type="entry name" value="UBIA PRENYLTRANSFERASE DOMAIN-CONTAINING PROTEIN 1"/>
    <property type="match status" value="1"/>
</dbReference>
<dbReference type="Pfam" id="PF01040">
    <property type="entry name" value="UbiA"/>
    <property type="match status" value="1"/>
</dbReference>
<dbReference type="OrthoDB" id="3344514at2"/>
<feature type="transmembrane region" description="Helical" evidence="9">
    <location>
        <begin position="212"/>
        <end position="238"/>
    </location>
</feature>
<keyword evidence="8 9" id="KW-0472">Membrane</keyword>
<evidence type="ECO:0000313" key="11">
    <source>
        <dbReference type="Proteomes" id="UP000309186"/>
    </source>
</evidence>
<dbReference type="InterPro" id="IPR000537">
    <property type="entry name" value="UbiA_prenyltransferase"/>
</dbReference>
<dbReference type="UniPathway" id="UPA00079"/>
<dbReference type="InterPro" id="IPR026046">
    <property type="entry name" value="UBIAD1"/>
</dbReference>
<feature type="transmembrane region" description="Helical" evidence="9">
    <location>
        <begin position="144"/>
        <end position="164"/>
    </location>
</feature>
<evidence type="ECO:0000256" key="6">
    <source>
        <dbReference type="ARBA" id="ARBA00022692"/>
    </source>
</evidence>
<keyword evidence="4" id="KW-1003">Cell membrane</keyword>
<gene>
    <name evidence="10" type="ORF">C1E24_04830</name>
</gene>
<feature type="transmembrane region" description="Helical" evidence="9">
    <location>
        <begin position="95"/>
        <end position="115"/>
    </location>
</feature>
<evidence type="ECO:0000256" key="9">
    <source>
        <dbReference type="SAM" id="Phobius"/>
    </source>
</evidence>
<feature type="transmembrane region" description="Helical" evidence="9">
    <location>
        <begin position="121"/>
        <end position="137"/>
    </location>
</feature>
<evidence type="ECO:0000256" key="7">
    <source>
        <dbReference type="ARBA" id="ARBA00022989"/>
    </source>
</evidence>
<evidence type="ECO:0000256" key="5">
    <source>
        <dbReference type="ARBA" id="ARBA00022679"/>
    </source>
</evidence>
<keyword evidence="7 9" id="KW-1133">Transmembrane helix</keyword>
<comment type="pathway">
    <text evidence="2">Quinol/quinone metabolism; menaquinone biosynthesis.</text>
</comment>
<comment type="subcellular location">
    <subcellularLocation>
        <location evidence="1">Membrane</location>
        <topology evidence="1">Multi-pass membrane protein</topology>
    </subcellularLocation>
</comment>
<dbReference type="AlphaFoldDB" id="A0A5R9Q6V6"/>
<evidence type="ECO:0000256" key="3">
    <source>
        <dbReference type="ARBA" id="ARBA00022428"/>
    </source>
</evidence>
<evidence type="ECO:0000256" key="8">
    <source>
        <dbReference type="ARBA" id="ARBA00023136"/>
    </source>
</evidence>
<keyword evidence="6 9" id="KW-0812">Transmembrane</keyword>
<dbReference type="Gene3D" id="1.10.357.140">
    <property type="entry name" value="UbiA prenyltransferase"/>
    <property type="match status" value="1"/>
</dbReference>
<dbReference type="GO" id="GO:0042371">
    <property type="term" value="P:vitamin K biosynthetic process"/>
    <property type="evidence" value="ECO:0007669"/>
    <property type="project" value="TreeGrafter"/>
</dbReference>
<dbReference type="EMBL" id="PPSW01000007">
    <property type="protein sequence ID" value="TLX48127.1"/>
    <property type="molecule type" value="Genomic_DNA"/>
</dbReference>
<dbReference type="PANTHER" id="PTHR13929">
    <property type="entry name" value="1,4-DIHYDROXY-2-NAPHTHOATE OCTAPRENYLTRANSFERASE"/>
    <property type="match status" value="1"/>
</dbReference>
<dbReference type="GO" id="GO:0004659">
    <property type="term" value="F:prenyltransferase activity"/>
    <property type="evidence" value="ECO:0007669"/>
    <property type="project" value="InterPro"/>
</dbReference>
<dbReference type="GO" id="GO:0016020">
    <property type="term" value="C:membrane"/>
    <property type="evidence" value="ECO:0007669"/>
    <property type="project" value="UniProtKB-SubCell"/>
</dbReference>
<accession>A0A5R9Q6V6</accession>
<dbReference type="Proteomes" id="UP000309186">
    <property type="component" value="Unassembled WGS sequence"/>
</dbReference>
<evidence type="ECO:0000256" key="2">
    <source>
        <dbReference type="ARBA" id="ARBA00004863"/>
    </source>
</evidence>
<protein>
    <submittedName>
        <fullName evidence="10">Prenyltransferase</fullName>
    </submittedName>
</protein>
<comment type="caution">
    <text evidence="10">The sequence shown here is derived from an EMBL/GenBank/DDBJ whole genome shotgun (WGS) entry which is preliminary data.</text>
</comment>